<comment type="similarity">
    <text evidence="3 14">Belongs to the IPP transferase family.</text>
</comment>
<dbReference type="AlphaFoldDB" id="A0A2H0UFB5"/>
<gene>
    <name evidence="15" type="primary">miaA</name>
    <name evidence="15" type="ORF">COU15_02480</name>
</gene>
<name>A0A2H0UFB5_9BACT</name>
<keyword evidence="10" id="KW-0460">Magnesium</keyword>
<evidence type="ECO:0000256" key="13">
    <source>
        <dbReference type="RuleBase" id="RU003784"/>
    </source>
</evidence>
<dbReference type="InterPro" id="IPR027417">
    <property type="entry name" value="P-loop_NTPase"/>
</dbReference>
<dbReference type="Gene3D" id="3.40.50.300">
    <property type="entry name" value="P-loop containing nucleotide triphosphate hydrolases"/>
    <property type="match status" value="1"/>
</dbReference>
<reference evidence="16" key="1">
    <citation type="submission" date="2017-09" db="EMBL/GenBank/DDBJ databases">
        <title>Depth-based differentiation of microbial function through sediment-hosted aquifers and enrichment of novel symbionts in the deep terrestrial subsurface.</title>
        <authorList>
            <person name="Probst A.J."/>
            <person name="Ladd B."/>
            <person name="Jarett J.K."/>
            <person name="Geller-Mcgrath D.E."/>
            <person name="Sieber C.M.K."/>
            <person name="Emerson J.B."/>
            <person name="Anantharaman K."/>
            <person name="Thomas B.C."/>
            <person name="Malmstrom R."/>
            <person name="Stieglmeier M."/>
            <person name="Klingl A."/>
            <person name="Woyke T."/>
            <person name="Ryan C.M."/>
            <person name="Banfield J.F."/>
        </authorList>
    </citation>
    <scope>NUCLEOTIDE SEQUENCE [LARGE SCALE GENOMIC DNA]</scope>
</reference>
<evidence type="ECO:0000256" key="9">
    <source>
        <dbReference type="ARBA" id="ARBA00022840"/>
    </source>
</evidence>
<evidence type="ECO:0000256" key="6">
    <source>
        <dbReference type="ARBA" id="ARBA00022679"/>
    </source>
</evidence>
<keyword evidence="9 14" id="KW-0067">ATP-binding</keyword>
<proteinExistence type="inferred from homology"/>
<accession>A0A2H0UFB5</accession>
<sequence>MTAKDKPKVIVILGPTAVGKTALSVKLAQTFGGEIVSADSRQVYKGLDIGSGKVTQSEMGGVPHHLLDVADPQKTYTASDFVRNGTEAIQHILNNGRIPIIVGGTGFYIDALLGTVALTEVAPNEALRAKLETLSVEELNAQLTSLDPQRASSIDAQNSRRLIRAI</sequence>
<evidence type="ECO:0000256" key="1">
    <source>
        <dbReference type="ARBA" id="ARBA00001946"/>
    </source>
</evidence>
<dbReference type="PANTHER" id="PTHR11088">
    <property type="entry name" value="TRNA DIMETHYLALLYLTRANSFERASE"/>
    <property type="match status" value="1"/>
</dbReference>
<evidence type="ECO:0000256" key="8">
    <source>
        <dbReference type="ARBA" id="ARBA00022741"/>
    </source>
</evidence>
<dbReference type="PANTHER" id="PTHR11088:SF60">
    <property type="entry name" value="TRNA DIMETHYLALLYLTRANSFERASE"/>
    <property type="match status" value="1"/>
</dbReference>
<evidence type="ECO:0000313" key="16">
    <source>
        <dbReference type="Proteomes" id="UP000229315"/>
    </source>
</evidence>
<evidence type="ECO:0000256" key="2">
    <source>
        <dbReference type="ARBA" id="ARBA00003213"/>
    </source>
</evidence>
<dbReference type="EMBL" id="PFBH01000015">
    <property type="protein sequence ID" value="PIR85099.1"/>
    <property type="molecule type" value="Genomic_DNA"/>
</dbReference>
<evidence type="ECO:0000256" key="4">
    <source>
        <dbReference type="ARBA" id="ARBA00012665"/>
    </source>
</evidence>
<evidence type="ECO:0000313" key="15">
    <source>
        <dbReference type="EMBL" id="PIR85099.1"/>
    </source>
</evidence>
<comment type="catalytic activity">
    <reaction evidence="11 12">
        <text>adenosine(37) in tRNA + dimethylallyl diphosphate = N(6)-dimethylallyladenosine(37) in tRNA + diphosphate</text>
        <dbReference type="Rhea" id="RHEA:26482"/>
        <dbReference type="Rhea" id="RHEA-COMP:10162"/>
        <dbReference type="Rhea" id="RHEA-COMP:10375"/>
        <dbReference type="ChEBI" id="CHEBI:33019"/>
        <dbReference type="ChEBI" id="CHEBI:57623"/>
        <dbReference type="ChEBI" id="CHEBI:74411"/>
        <dbReference type="ChEBI" id="CHEBI:74415"/>
        <dbReference type="EC" id="2.5.1.75"/>
    </reaction>
</comment>
<dbReference type="EC" id="2.5.1.75" evidence="4 12"/>
<evidence type="ECO:0000256" key="11">
    <source>
        <dbReference type="ARBA" id="ARBA00049563"/>
    </source>
</evidence>
<dbReference type="GO" id="GO:0005524">
    <property type="term" value="F:ATP binding"/>
    <property type="evidence" value="ECO:0007669"/>
    <property type="project" value="UniProtKB-KW"/>
</dbReference>
<evidence type="ECO:0000256" key="5">
    <source>
        <dbReference type="ARBA" id="ARBA00017477"/>
    </source>
</evidence>
<comment type="cofactor">
    <cofactor evidence="1">
        <name>Mg(2+)</name>
        <dbReference type="ChEBI" id="CHEBI:18420"/>
    </cofactor>
</comment>
<dbReference type="InterPro" id="IPR018022">
    <property type="entry name" value="IPT"/>
</dbReference>
<comment type="caution">
    <text evidence="15">The sequence shown here is derived from an EMBL/GenBank/DDBJ whole genome shotgun (WGS) entry which is preliminary data.</text>
</comment>
<dbReference type="GO" id="GO:0052381">
    <property type="term" value="F:tRNA dimethylallyltransferase activity"/>
    <property type="evidence" value="ECO:0007669"/>
    <property type="project" value="UniProtKB-EC"/>
</dbReference>
<feature type="non-terminal residue" evidence="15">
    <location>
        <position position="166"/>
    </location>
</feature>
<dbReference type="NCBIfam" id="TIGR00174">
    <property type="entry name" value="miaA"/>
    <property type="match status" value="1"/>
</dbReference>
<dbReference type="GO" id="GO:0006400">
    <property type="term" value="P:tRNA modification"/>
    <property type="evidence" value="ECO:0007669"/>
    <property type="project" value="TreeGrafter"/>
</dbReference>
<dbReference type="Pfam" id="PF01715">
    <property type="entry name" value="IPPT"/>
    <property type="match status" value="1"/>
</dbReference>
<evidence type="ECO:0000256" key="10">
    <source>
        <dbReference type="ARBA" id="ARBA00022842"/>
    </source>
</evidence>
<keyword evidence="8 14" id="KW-0547">Nucleotide-binding</keyword>
<evidence type="ECO:0000256" key="3">
    <source>
        <dbReference type="ARBA" id="ARBA00005842"/>
    </source>
</evidence>
<protein>
    <recommendedName>
        <fullName evidence="5 12">tRNA dimethylallyltransferase</fullName>
        <ecNumber evidence="4 12">2.5.1.75</ecNumber>
    </recommendedName>
</protein>
<dbReference type="Proteomes" id="UP000229315">
    <property type="component" value="Unassembled WGS sequence"/>
</dbReference>
<evidence type="ECO:0000256" key="12">
    <source>
        <dbReference type="RuleBase" id="RU003783"/>
    </source>
</evidence>
<comment type="function">
    <text evidence="2 13">Catalyzes the transfer of a dimethylallyl group onto the adenine at position 37 in tRNAs that read codons beginning with uridine, leading to the formation of N6-(dimethylallyl)adenosine (i(6)A).</text>
</comment>
<organism evidence="15 16">
    <name type="scientific">Candidatus Kaiserbacteria bacterium CG10_big_fil_rev_8_21_14_0_10_45_20</name>
    <dbReference type="NCBI Taxonomy" id="1974607"/>
    <lineage>
        <taxon>Bacteria</taxon>
        <taxon>Candidatus Kaiseribacteriota</taxon>
    </lineage>
</organism>
<dbReference type="InterPro" id="IPR039657">
    <property type="entry name" value="Dimethylallyltransferase"/>
</dbReference>
<evidence type="ECO:0000256" key="7">
    <source>
        <dbReference type="ARBA" id="ARBA00022694"/>
    </source>
</evidence>
<keyword evidence="6 14" id="KW-0808">Transferase</keyword>
<evidence type="ECO:0000256" key="14">
    <source>
        <dbReference type="RuleBase" id="RU003785"/>
    </source>
</evidence>
<keyword evidence="7 12" id="KW-0819">tRNA processing</keyword>
<dbReference type="SUPFAM" id="SSF52540">
    <property type="entry name" value="P-loop containing nucleoside triphosphate hydrolases"/>
    <property type="match status" value="1"/>
</dbReference>